<keyword evidence="1" id="KW-1133">Transmembrane helix</keyword>
<reference evidence="3" key="1">
    <citation type="submission" date="2021-05" db="EMBL/GenBank/DDBJ databases">
        <authorList>
            <person name="Pietrasiak N."/>
            <person name="Ward R."/>
            <person name="Stajich J.E."/>
            <person name="Kurbessoian T."/>
        </authorList>
    </citation>
    <scope>NUCLEOTIDE SEQUENCE</scope>
    <source>
        <strain evidence="3">CPER-KK1</strain>
    </source>
</reference>
<dbReference type="SMART" id="SM00909">
    <property type="entry name" value="Germane"/>
    <property type="match status" value="1"/>
</dbReference>
<proteinExistence type="predicted"/>
<feature type="transmembrane region" description="Helical" evidence="1">
    <location>
        <begin position="12"/>
        <end position="36"/>
    </location>
</feature>
<evidence type="ECO:0000259" key="2">
    <source>
        <dbReference type="SMART" id="SM00909"/>
    </source>
</evidence>
<name>A0A951PHB5_9CYAN</name>
<accession>A0A951PHB5</accession>
<dbReference type="Pfam" id="PF10646">
    <property type="entry name" value="Germane"/>
    <property type="match status" value="1"/>
</dbReference>
<dbReference type="InterPro" id="IPR019606">
    <property type="entry name" value="GerMN"/>
</dbReference>
<feature type="domain" description="GerMN" evidence="2">
    <location>
        <begin position="96"/>
        <end position="182"/>
    </location>
</feature>
<gene>
    <name evidence="3" type="ORF">KME25_02745</name>
</gene>
<dbReference type="EMBL" id="JAHHIF010000003">
    <property type="protein sequence ID" value="MBW4543356.1"/>
    <property type="molecule type" value="Genomic_DNA"/>
</dbReference>
<keyword evidence="1" id="KW-0812">Transmembrane</keyword>
<sequence length="203" mass="21579">MQDQHQQEVRRVPLGLVAGLSAALLTAGGGAAWIAWNSFMSSQTPPVPTTPKSSQALQPTAEEKVQVYWLNDVNNRIEVVPSSIMLEKVDKPSEILEGAFKSLLSGPADPALTTTIPKGTELRGVALEADGVHVDLSKEFTAGGGSASMTGRVAQILYTASSLDPASKVWIEVEGKPLEVLGGEGIVLDQPLTRENFEEDFAL</sequence>
<dbReference type="AlphaFoldDB" id="A0A951PHB5"/>
<reference evidence="3" key="2">
    <citation type="journal article" date="2022" name="Microbiol. Resour. Announc.">
        <title>Metagenome Sequencing to Explore Phylogenomics of Terrestrial Cyanobacteria.</title>
        <authorList>
            <person name="Ward R.D."/>
            <person name="Stajich J.E."/>
            <person name="Johansen J.R."/>
            <person name="Huntemann M."/>
            <person name="Clum A."/>
            <person name="Foster B."/>
            <person name="Foster B."/>
            <person name="Roux S."/>
            <person name="Palaniappan K."/>
            <person name="Varghese N."/>
            <person name="Mukherjee S."/>
            <person name="Reddy T.B.K."/>
            <person name="Daum C."/>
            <person name="Copeland A."/>
            <person name="Chen I.A."/>
            <person name="Ivanova N.N."/>
            <person name="Kyrpides N.C."/>
            <person name="Shapiro N."/>
            <person name="Eloe-Fadrosh E.A."/>
            <person name="Pietrasiak N."/>
        </authorList>
    </citation>
    <scope>NUCLEOTIDE SEQUENCE</scope>
    <source>
        <strain evidence="3">CPER-KK1</strain>
    </source>
</reference>
<evidence type="ECO:0000313" key="3">
    <source>
        <dbReference type="EMBL" id="MBW4543356.1"/>
    </source>
</evidence>
<keyword evidence="1" id="KW-0472">Membrane</keyword>
<evidence type="ECO:0000313" key="4">
    <source>
        <dbReference type="Proteomes" id="UP000753908"/>
    </source>
</evidence>
<organism evidence="3 4">
    <name type="scientific">Symplocastrum torsivum CPER-KK1</name>
    <dbReference type="NCBI Taxonomy" id="450513"/>
    <lineage>
        <taxon>Bacteria</taxon>
        <taxon>Bacillati</taxon>
        <taxon>Cyanobacteriota</taxon>
        <taxon>Cyanophyceae</taxon>
        <taxon>Oscillatoriophycideae</taxon>
        <taxon>Oscillatoriales</taxon>
        <taxon>Microcoleaceae</taxon>
        <taxon>Symplocastrum</taxon>
    </lineage>
</organism>
<comment type="caution">
    <text evidence="3">The sequence shown here is derived from an EMBL/GenBank/DDBJ whole genome shotgun (WGS) entry which is preliminary data.</text>
</comment>
<evidence type="ECO:0000256" key="1">
    <source>
        <dbReference type="SAM" id="Phobius"/>
    </source>
</evidence>
<protein>
    <submittedName>
        <fullName evidence="3">GerMN domain-containing protein</fullName>
    </submittedName>
</protein>
<dbReference type="Proteomes" id="UP000753908">
    <property type="component" value="Unassembled WGS sequence"/>
</dbReference>